<protein>
    <recommendedName>
        <fullName evidence="3">FidL-like membrane protein</fullName>
    </recommendedName>
</protein>
<dbReference type="Proteomes" id="UP001306592">
    <property type="component" value="Unassembled WGS sequence"/>
</dbReference>
<keyword evidence="2" id="KW-1185">Reference proteome</keyword>
<organism evidence="1 2">
    <name type="scientific">Erwinia aphidicola</name>
    <dbReference type="NCBI Taxonomy" id="68334"/>
    <lineage>
        <taxon>Bacteria</taxon>
        <taxon>Pseudomonadati</taxon>
        <taxon>Pseudomonadota</taxon>
        <taxon>Gammaproteobacteria</taxon>
        <taxon>Enterobacterales</taxon>
        <taxon>Erwiniaceae</taxon>
        <taxon>Erwinia</taxon>
    </lineage>
</organism>
<name>A0ABU8DHC7_ERWAP</name>
<dbReference type="EMBL" id="JBANEI010000007">
    <property type="protein sequence ID" value="MEI2682343.1"/>
    <property type="molecule type" value="Genomic_DNA"/>
</dbReference>
<reference evidence="1 2" key="1">
    <citation type="submission" date="2024-02" db="EMBL/GenBank/DDBJ databases">
        <title>First report Erwinia aphidicola in onion in Chile.</title>
        <authorList>
            <person name="Valenzuela M."/>
            <person name="Pena M."/>
            <person name="Dutta B."/>
        </authorList>
    </citation>
    <scope>NUCLEOTIDE SEQUENCE [LARGE SCALE GENOMIC DNA]</scope>
    <source>
        <strain evidence="1 2">QCJ3A</strain>
    </source>
</reference>
<accession>A0ABU8DHC7</accession>
<proteinExistence type="predicted"/>
<evidence type="ECO:0000313" key="2">
    <source>
        <dbReference type="Proteomes" id="UP001306592"/>
    </source>
</evidence>
<dbReference type="RefSeq" id="WP_336203187.1">
    <property type="nucleotide sequence ID" value="NZ_JBANEI010000007.1"/>
</dbReference>
<sequence>MLKLSALLAIITCLLSVGGVIYFSKDPVFICETPFTMTQNVNNEVIRAQGVMFVHVDGDKLFIKMDGLLTHQSKKYIIARTIELAYKHYNLKADLYKVVSLDTVRDDTDNIDDGLVSGLLFGMRQKEKIIFLKRVGDSVILFGNNTFPQFGCIRNPAEAHS</sequence>
<evidence type="ECO:0008006" key="3">
    <source>
        <dbReference type="Google" id="ProtNLM"/>
    </source>
</evidence>
<gene>
    <name evidence="1" type="ORF">V8N49_11830</name>
</gene>
<evidence type="ECO:0000313" key="1">
    <source>
        <dbReference type="EMBL" id="MEI2682343.1"/>
    </source>
</evidence>
<comment type="caution">
    <text evidence="1">The sequence shown here is derived from an EMBL/GenBank/DDBJ whole genome shotgun (WGS) entry which is preliminary data.</text>
</comment>